<comment type="caution">
    <text evidence="1">The sequence shown here is derived from an EMBL/GenBank/DDBJ whole genome shotgun (WGS) entry which is preliminary data.</text>
</comment>
<reference evidence="1 2" key="1">
    <citation type="journal article" date="2013" name="Genome Announc.">
        <title>Draft Genome Sequence of Arthrobacter crystallopoietes Strain BAB-32, Revealing Genes for Bioremediation.</title>
        <authorList>
            <person name="Joshi M.N."/>
            <person name="Pandit A.S."/>
            <person name="Sharma A."/>
            <person name="Pandya R.V."/>
            <person name="Desai S.M."/>
            <person name="Saxena A.K."/>
            <person name="Bagatharia S.B."/>
        </authorList>
    </citation>
    <scope>NUCLEOTIDE SEQUENCE [LARGE SCALE GENOMIC DNA]</scope>
    <source>
        <strain evidence="1 2">BAB-32</strain>
    </source>
</reference>
<keyword evidence="2" id="KW-1185">Reference proteome</keyword>
<sequence>MESDKLKVVVGVDVECNTARIEVKGHVDTRNIQALYSVARRANALTAGPALVLDLARASATPEALEQLSGWAEAGMLPGAAGADGTECDLRVVQPSGAAVAASGAADVALAA</sequence>
<gene>
    <name evidence="1" type="ORF">D477_018731</name>
</gene>
<accession>N1UXX3</accession>
<organism evidence="1 2">
    <name type="scientific">Arthrobacter crystallopoietes BAB-32</name>
    <dbReference type="NCBI Taxonomy" id="1246476"/>
    <lineage>
        <taxon>Bacteria</taxon>
        <taxon>Bacillati</taxon>
        <taxon>Actinomycetota</taxon>
        <taxon>Actinomycetes</taxon>
        <taxon>Micrococcales</taxon>
        <taxon>Micrococcaceae</taxon>
        <taxon>Crystallibacter</taxon>
    </lineage>
</organism>
<evidence type="ECO:0000313" key="1">
    <source>
        <dbReference type="EMBL" id="EMY32697.1"/>
    </source>
</evidence>
<proteinExistence type="predicted"/>
<protein>
    <recommendedName>
        <fullName evidence="3">STAS domain-containing protein</fullName>
    </recommendedName>
</protein>
<evidence type="ECO:0008006" key="3">
    <source>
        <dbReference type="Google" id="ProtNLM"/>
    </source>
</evidence>
<dbReference type="EMBL" id="ANPE02000238">
    <property type="protein sequence ID" value="EMY32697.1"/>
    <property type="molecule type" value="Genomic_DNA"/>
</dbReference>
<dbReference type="RefSeq" id="WP_005273109.1">
    <property type="nucleotide sequence ID" value="NZ_ANPE02000238.1"/>
</dbReference>
<dbReference type="AlphaFoldDB" id="N1UXX3"/>
<dbReference type="OrthoDB" id="4964550at2"/>
<dbReference type="Proteomes" id="UP000010729">
    <property type="component" value="Unassembled WGS sequence"/>
</dbReference>
<name>N1UXX3_9MICC</name>
<evidence type="ECO:0000313" key="2">
    <source>
        <dbReference type="Proteomes" id="UP000010729"/>
    </source>
</evidence>